<dbReference type="Proteomes" id="UP000438699">
    <property type="component" value="Unassembled WGS sequence"/>
</dbReference>
<proteinExistence type="predicted"/>
<name>A0A6N6N4M8_9BACT</name>
<dbReference type="EMBL" id="WAIE01000001">
    <property type="protein sequence ID" value="KAB1442913.1"/>
    <property type="molecule type" value="Genomic_DNA"/>
</dbReference>
<gene>
    <name evidence="1" type="ORF">F8A88_01155</name>
</gene>
<sequence length="161" mass="19227">MIKSVSLKAAVRDTVRIFQFEQWIRFYYIKGEEENMSVEIPDDVLQRVEKEYPTLKSLAETMVGDIDYKKSHEIVCAHVASHMDGAKYDPTIMPKVFDSPQFKIEMYVFNMWMKMHEPYLDEEVMFFSDWEEMWEEWNKLDEVKQYREKLVSSGQTPSAVQ</sequence>
<dbReference type="RefSeq" id="WP_151149103.1">
    <property type="nucleotide sequence ID" value="NZ_WAIE01000001.1"/>
</dbReference>
<dbReference type="AlphaFoldDB" id="A0A6N6N4M8"/>
<organism evidence="1 2">
    <name type="scientific">Pseudodesulfovibrio senegalensis</name>
    <dbReference type="NCBI Taxonomy" id="1721087"/>
    <lineage>
        <taxon>Bacteria</taxon>
        <taxon>Pseudomonadati</taxon>
        <taxon>Thermodesulfobacteriota</taxon>
        <taxon>Desulfovibrionia</taxon>
        <taxon>Desulfovibrionales</taxon>
        <taxon>Desulfovibrionaceae</taxon>
    </lineage>
</organism>
<evidence type="ECO:0000313" key="2">
    <source>
        <dbReference type="Proteomes" id="UP000438699"/>
    </source>
</evidence>
<comment type="caution">
    <text evidence="1">The sequence shown here is derived from an EMBL/GenBank/DDBJ whole genome shotgun (WGS) entry which is preliminary data.</text>
</comment>
<evidence type="ECO:0000313" key="1">
    <source>
        <dbReference type="EMBL" id="KAB1442913.1"/>
    </source>
</evidence>
<keyword evidence="2" id="KW-1185">Reference proteome</keyword>
<accession>A0A6N6N4M8</accession>
<dbReference type="OrthoDB" id="5455222at2"/>
<reference evidence="1 2" key="1">
    <citation type="journal article" date="2017" name="Int. J. Syst. Evol. Microbiol.">
        <title>Desulfovibrio senegalensis sp. nov., a mesophilic sulfate reducer isolated from marine sediment.</title>
        <authorList>
            <person name="Thioye A."/>
            <person name="Gam Z.B.A."/>
            <person name="Mbengue M."/>
            <person name="Cayol J.L."/>
            <person name="Joseph-Bartoli M."/>
            <person name="Toure-Kane C."/>
            <person name="Labat M."/>
        </authorList>
    </citation>
    <scope>NUCLEOTIDE SEQUENCE [LARGE SCALE GENOMIC DNA]</scope>
    <source>
        <strain evidence="1 2">DSM 101509</strain>
    </source>
</reference>
<protein>
    <submittedName>
        <fullName evidence="1">Uncharacterized protein</fullName>
    </submittedName>
</protein>